<dbReference type="InterPro" id="IPR001841">
    <property type="entry name" value="Znf_RING"/>
</dbReference>
<feature type="compositionally biased region" description="Basic and acidic residues" evidence="7">
    <location>
        <begin position="399"/>
        <end position="417"/>
    </location>
</feature>
<dbReference type="FunFam" id="3.30.40.10:FF:000122">
    <property type="entry name" value="polycomb group RING finger protein 1"/>
    <property type="match status" value="1"/>
</dbReference>
<reference evidence="9" key="2">
    <citation type="journal article" date="2018" name="Environ. Sci. Technol.">
        <title>The Toxicogenome of Hyalella azteca: A Model for Sediment Ecotoxicology and Evolutionary Toxicology.</title>
        <authorList>
            <person name="Poynton H.C."/>
            <person name="Hasenbein S."/>
            <person name="Benoit J.B."/>
            <person name="Sepulveda M.S."/>
            <person name="Poelchau M.F."/>
            <person name="Hughes D.S.T."/>
            <person name="Murali S.C."/>
            <person name="Chen S."/>
            <person name="Glastad K.M."/>
            <person name="Goodisman M.A.D."/>
            <person name="Werren J.H."/>
            <person name="Vineis J.H."/>
            <person name="Bowen J.L."/>
            <person name="Friedrich M."/>
            <person name="Jones J."/>
            <person name="Robertson H.M."/>
            <person name="Feyereisen R."/>
            <person name="Mechler-Hickson A."/>
            <person name="Mathers N."/>
            <person name="Lee C.E."/>
            <person name="Colbourne J.K."/>
            <person name="Biales A."/>
            <person name="Johnston J.S."/>
            <person name="Wellborn G.A."/>
            <person name="Rosendale A.J."/>
            <person name="Cridge A.G."/>
            <person name="Munoz-Torres M.C."/>
            <person name="Bain P.A."/>
            <person name="Manny A.R."/>
            <person name="Major K.M."/>
            <person name="Lambert F.N."/>
            <person name="Vulpe C.D."/>
            <person name="Tuck P."/>
            <person name="Blalock B.J."/>
            <person name="Lin Y.Y."/>
            <person name="Smith M.E."/>
            <person name="Ochoa-Acuna H."/>
            <person name="Chen M.M."/>
            <person name="Childers C.P."/>
            <person name="Qu J."/>
            <person name="Dugan S."/>
            <person name="Lee S.L."/>
            <person name="Chao H."/>
            <person name="Dinh H."/>
            <person name="Han Y."/>
            <person name="Doddapaneni H."/>
            <person name="Worley K.C."/>
            <person name="Muzny D.M."/>
            <person name="Gibbs R.A."/>
            <person name="Richards S."/>
        </authorList>
    </citation>
    <scope>NUCLEOTIDE SEQUENCE</scope>
    <source>
        <strain evidence="9">HAZT.00-mixed</strain>
        <tissue evidence="9">Whole organism</tissue>
    </source>
</reference>
<dbReference type="Proteomes" id="UP000711488">
    <property type="component" value="Unassembled WGS sequence"/>
</dbReference>
<evidence type="ECO:0000256" key="4">
    <source>
        <dbReference type="ARBA" id="ARBA00022833"/>
    </source>
</evidence>
<keyword evidence="3 6" id="KW-0863">Zinc-finger</keyword>
<evidence type="ECO:0000256" key="3">
    <source>
        <dbReference type="ARBA" id="ARBA00022771"/>
    </source>
</evidence>
<accession>A0A6A0GW58</accession>
<feature type="domain" description="RING-type" evidence="8">
    <location>
        <begin position="20"/>
        <end position="59"/>
    </location>
</feature>
<dbReference type="GO" id="GO:1990841">
    <property type="term" value="F:promoter-specific chromatin binding"/>
    <property type="evidence" value="ECO:0007669"/>
    <property type="project" value="TreeGrafter"/>
</dbReference>
<feature type="compositionally biased region" description="Polar residues" evidence="7">
    <location>
        <begin position="191"/>
        <end position="205"/>
    </location>
</feature>
<evidence type="ECO:0000256" key="2">
    <source>
        <dbReference type="ARBA" id="ARBA00022723"/>
    </source>
</evidence>
<dbReference type="GO" id="GO:0008270">
    <property type="term" value="F:zinc ion binding"/>
    <property type="evidence" value="ECO:0007669"/>
    <property type="project" value="UniProtKB-KW"/>
</dbReference>
<feature type="compositionally biased region" description="Low complexity" evidence="7">
    <location>
        <begin position="726"/>
        <end position="738"/>
    </location>
</feature>
<feature type="compositionally biased region" description="Low complexity" evidence="7">
    <location>
        <begin position="477"/>
        <end position="486"/>
    </location>
</feature>
<name>A0A6A0GW58_HYAAZ</name>
<feature type="compositionally biased region" description="Polar residues" evidence="7">
    <location>
        <begin position="304"/>
        <end position="322"/>
    </location>
</feature>
<reference evidence="9" key="1">
    <citation type="submission" date="2014-08" db="EMBL/GenBank/DDBJ databases">
        <authorList>
            <person name="Murali S."/>
            <person name="Richards S."/>
            <person name="Bandaranaike D."/>
            <person name="Bellair M."/>
            <person name="Blankenburg K."/>
            <person name="Chao H."/>
            <person name="Dinh H."/>
            <person name="Doddapaneni H."/>
            <person name="Dugan-Rocha S."/>
            <person name="Elkadiri S."/>
            <person name="Gnanaolivu R."/>
            <person name="Hughes D."/>
            <person name="Lee S."/>
            <person name="Li M."/>
            <person name="Ming W."/>
            <person name="Munidasa M."/>
            <person name="Muniz J."/>
            <person name="Nguyen L."/>
            <person name="Osuji N."/>
            <person name="Pu L.-L."/>
            <person name="Puazo M."/>
            <person name="Skinner E."/>
            <person name="Qu C."/>
            <person name="Quiroz J."/>
            <person name="Raj R."/>
            <person name="Weissenberger G."/>
            <person name="Xin Y."/>
            <person name="Zou X."/>
            <person name="Han Y."/>
            <person name="Worley K."/>
            <person name="Muzny D."/>
            <person name="Gibbs R."/>
        </authorList>
    </citation>
    <scope>NUCLEOTIDE SEQUENCE</scope>
    <source>
        <strain evidence="9">HAZT.00-mixed</strain>
        <tissue evidence="9">Whole organism</tissue>
    </source>
</reference>
<dbReference type="SUPFAM" id="SSF57850">
    <property type="entry name" value="RING/U-box"/>
    <property type="match status" value="1"/>
</dbReference>
<dbReference type="InterPro" id="IPR013083">
    <property type="entry name" value="Znf_RING/FYVE/PHD"/>
</dbReference>
<proteinExistence type="predicted"/>
<feature type="region of interest" description="Disordered" evidence="7">
    <location>
        <begin position="656"/>
        <end position="686"/>
    </location>
</feature>
<comment type="caution">
    <text evidence="9">The sequence shown here is derived from an EMBL/GenBank/DDBJ whole genome shotgun (WGS) entry which is preliminary data.</text>
</comment>
<feature type="region of interest" description="Disordered" evidence="7">
    <location>
        <begin position="170"/>
        <end position="216"/>
    </location>
</feature>
<feature type="compositionally biased region" description="Polar residues" evidence="7">
    <location>
        <begin position="442"/>
        <end position="451"/>
    </location>
</feature>
<feature type="compositionally biased region" description="Polar residues" evidence="7">
    <location>
        <begin position="497"/>
        <end position="506"/>
    </location>
</feature>
<feature type="compositionally biased region" description="Basic and acidic residues" evidence="7">
    <location>
        <begin position="179"/>
        <end position="188"/>
    </location>
</feature>
<dbReference type="SMART" id="SM00184">
    <property type="entry name" value="RING"/>
    <property type="match status" value="1"/>
</dbReference>
<dbReference type="Pfam" id="PF13923">
    <property type="entry name" value="zf-C3HC4_2"/>
    <property type="match status" value="1"/>
</dbReference>
<gene>
    <name evidence="9" type="ORF">HAZT_HAZT007060</name>
</gene>
<comment type="subcellular location">
    <subcellularLocation>
        <location evidence="1">Nucleus</location>
    </subcellularLocation>
</comment>
<protein>
    <recommendedName>
        <fullName evidence="8">RING-type domain-containing protein</fullName>
    </recommendedName>
</protein>
<feature type="region of interest" description="Disordered" evidence="7">
    <location>
        <begin position="726"/>
        <end position="815"/>
    </location>
</feature>
<keyword evidence="5" id="KW-0539">Nucleus</keyword>
<evidence type="ECO:0000256" key="5">
    <source>
        <dbReference type="ARBA" id="ARBA00023242"/>
    </source>
</evidence>
<dbReference type="PANTHER" id="PTHR10825">
    <property type="entry name" value="RING FINGER DOMAIN-CONTAINING, POLYCOMB GROUP COMPONENT"/>
    <property type="match status" value="1"/>
</dbReference>
<feature type="region of interest" description="Disordered" evidence="7">
    <location>
        <begin position="275"/>
        <end position="575"/>
    </location>
</feature>
<organism evidence="9">
    <name type="scientific">Hyalella azteca</name>
    <name type="common">Amphipod</name>
    <dbReference type="NCBI Taxonomy" id="294128"/>
    <lineage>
        <taxon>Eukaryota</taxon>
        <taxon>Metazoa</taxon>
        <taxon>Ecdysozoa</taxon>
        <taxon>Arthropoda</taxon>
        <taxon>Crustacea</taxon>
        <taxon>Multicrustacea</taxon>
        <taxon>Malacostraca</taxon>
        <taxon>Eumalacostraca</taxon>
        <taxon>Peracarida</taxon>
        <taxon>Amphipoda</taxon>
        <taxon>Senticaudata</taxon>
        <taxon>Talitrida</taxon>
        <taxon>Talitroidea</taxon>
        <taxon>Hyalellidae</taxon>
        <taxon>Hyalella</taxon>
    </lineage>
</organism>
<keyword evidence="2" id="KW-0479">Metal-binding</keyword>
<evidence type="ECO:0000313" key="9">
    <source>
        <dbReference type="EMBL" id="KAA0190795.1"/>
    </source>
</evidence>
<evidence type="ECO:0000256" key="6">
    <source>
        <dbReference type="PROSITE-ProRule" id="PRU00175"/>
    </source>
</evidence>
<dbReference type="GO" id="GO:0035102">
    <property type="term" value="C:PRC1 complex"/>
    <property type="evidence" value="ECO:0007669"/>
    <property type="project" value="TreeGrafter"/>
</dbReference>
<dbReference type="PROSITE" id="PS50089">
    <property type="entry name" value="ZF_RING_2"/>
    <property type="match status" value="1"/>
</dbReference>
<reference evidence="9" key="3">
    <citation type="submission" date="2019-06" db="EMBL/GenBank/DDBJ databases">
        <authorList>
            <person name="Poynton C."/>
            <person name="Hasenbein S."/>
            <person name="Benoit J.B."/>
            <person name="Sepulveda M.S."/>
            <person name="Poelchau M.F."/>
            <person name="Murali S.C."/>
            <person name="Chen S."/>
            <person name="Glastad K.M."/>
            <person name="Werren J.H."/>
            <person name="Vineis J.H."/>
            <person name="Bowen J.L."/>
            <person name="Friedrich M."/>
            <person name="Jones J."/>
            <person name="Robertson H.M."/>
            <person name="Feyereisen R."/>
            <person name="Mechler-Hickson A."/>
            <person name="Mathers N."/>
            <person name="Lee C.E."/>
            <person name="Colbourne J.K."/>
            <person name="Biales A."/>
            <person name="Johnston J.S."/>
            <person name="Wellborn G.A."/>
            <person name="Rosendale A.J."/>
            <person name="Cridge A.G."/>
            <person name="Munoz-Torres M.C."/>
            <person name="Bain P.A."/>
            <person name="Manny A.R."/>
            <person name="Major K.M."/>
            <person name="Lambert F.N."/>
            <person name="Vulpe C.D."/>
            <person name="Tuck P."/>
            <person name="Blalock B.J."/>
            <person name="Lin Y.-Y."/>
            <person name="Smith M.E."/>
            <person name="Ochoa-Acuna H."/>
            <person name="Chen M.-J.M."/>
            <person name="Childers C.P."/>
            <person name="Qu J."/>
            <person name="Dugan S."/>
            <person name="Lee S.L."/>
            <person name="Chao H."/>
            <person name="Dinh H."/>
            <person name="Han Y."/>
            <person name="Doddapaneni H."/>
            <person name="Worley K.C."/>
            <person name="Muzny D.M."/>
            <person name="Gibbs R.A."/>
            <person name="Richards S."/>
        </authorList>
    </citation>
    <scope>NUCLEOTIDE SEQUENCE</scope>
    <source>
        <strain evidence="9">HAZT.00-mixed</strain>
        <tissue evidence="9">Whole organism</tissue>
    </source>
</reference>
<evidence type="ECO:0000259" key="8">
    <source>
        <dbReference type="PROSITE" id="PS50089"/>
    </source>
</evidence>
<dbReference type="AlphaFoldDB" id="A0A6A0GW58"/>
<feature type="compositionally biased region" description="Low complexity" evidence="7">
    <location>
        <begin position="805"/>
        <end position="815"/>
    </location>
</feature>
<feature type="compositionally biased region" description="Basic and acidic residues" evidence="7">
    <location>
        <begin position="349"/>
        <end position="364"/>
    </location>
</feature>
<feature type="compositionally biased region" description="Polar residues" evidence="7">
    <location>
        <begin position="788"/>
        <end position="804"/>
    </location>
</feature>
<dbReference type="EMBL" id="JQDR03012758">
    <property type="protein sequence ID" value="KAA0190795.1"/>
    <property type="molecule type" value="Genomic_DNA"/>
</dbReference>
<dbReference type="Gene3D" id="3.10.20.90">
    <property type="entry name" value="Phosphatidylinositol 3-kinase Catalytic Subunit, Chain A, domain 1"/>
    <property type="match status" value="1"/>
</dbReference>
<dbReference type="PROSITE" id="PS00518">
    <property type="entry name" value="ZF_RING_1"/>
    <property type="match status" value="1"/>
</dbReference>
<feature type="compositionally biased region" description="Basic and acidic residues" evidence="7">
    <location>
        <begin position="452"/>
        <end position="464"/>
    </location>
</feature>
<dbReference type="PANTHER" id="PTHR10825:SF29">
    <property type="entry name" value="POLYCOMB GROUP RING FINGER PROTEIN 1"/>
    <property type="match status" value="1"/>
</dbReference>
<feature type="compositionally biased region" description="Polar residues" evidence="7">
    <location>
        <begin position="376"/>
        <end position="386"/>
    </location>
</feature>
<sequence>MAAKPLRRIPLTELNPHLICVLCKGYYIDATTIIECLHSFCKSCIVRYFHSSVFCPICDVQVHKTRPLLSLREDRTLQDVVYKLVPGLFEAEMDRRASFYANNPHAVGDKTEQSLREKRHFFHVDDQISLSLEYLPPAHAHAHVLGLRPIRAHYATRDATSLKLSAALPSSPLTSLTNGKDEAKEKIVHRSNGSSSENKTVGQKQKGTEDEVSSNDLEMELERQRHEEEAKVDIMHAGDCLCSDLTLLDVVYMYKWNEDAPLKFLYTVVAPPTVPSRKRVKPNINYKPRTEQQLQPENKEKLSPQKSGHSSPNKDNLRSSPKSGDEKLSHTPTELVVADSDVGSVNESDNSKRKEMENATHSESENGSPHKKIRTETIQLTTSVSQAEDHLAKTPKSNETNETRESCNSKNKSDNDAKATVPTAPDDNGNCNDVDEAMDCDSVNNQTIDSLDSSRDDGEGRMVIDESAQSPSDEDSTPPTTSSPRPESSKIIAPEQAKTSISSQEGSDSDPGLVRSPFPAGFPYNQRPPFIAPTKPRLGRPPNPNKAASAGRGSRGRGARGGRGRRGGLPVTSPRPPLPSQIAALQAIQNAQAQVSTQLQQNVNQSYPLSSVNPALVGLSVNSFANPGVLNNQQQTVLDIATYMAAYGNMFSNSNSFLQQNKDNETPPMDLSPTPKTSLPNLNIMRLIPPSPNPYASIPPQQYLGMSSPNPYASVASPVLPGASSPIATAASSPKTTPQHNRPSAGSPAEAGSVSPAATPRSAAPAHQTAPSPRPARSPAPASPSTPNLCSPTPEVTITKLSPASTSVSTTKSTTTNTISITKRIIAQHIMVKFR</sequence>
<feature type="compositionally biased region" description="Basic residues" evidence="7">
    <location>
        <begin position="554"/>
        <end position="566"/>
    </location>
</feature>
<evidence type="ECO:0000256" key="7">
    <source>
        <dbReference type="SAM" id="MobiDB-lite"/>
    </source>
</evidence>
<evidence type="ECO:0000256" key="1">
    <source>
        <dbReference type="ARBA" id="ARBA00004123"/>
    </source>
</evidence>
<feature type="compositionally biased region" description="Low complexity" evidence="7">
    <location>
        <begin position="753"/>
        <end position="771"/>
    </location>
</feature>
<feature type="compositionally biased region" description="Pro residues" evidence="7">
    <location>
        <begin position="772"/>
        <end position="784"/>
    </location>
</feature>
<dbReference type="InterPro" id="IPR017907">
    <property type="entry name" value="Znf_RING_CS"/>
</dbReference>
<dbReference type="OrthoDB" id="6379434at2759"/>
<keyword evidence="4" id="KW-0862">Zinc</keyword>
<dbReference type="GO" id="GO:0000122">
    <property type="term" value="P:negative regulation of transcription by RNA polymerase II"/>
    <property type="evidence" value="ECO:0007669"/>
    <property type="project" value="TreeGrafter"/>
</dbReference>
<dbReference type="Gene3D" id="3.30.40.10">
    <property type="entry name" value="Zinc/RING finger domain, C3HC4 (zinc finger)"/>
    <property type="match status" value="1"/>
</dbReference>